<evidence type="ECO:0000256" key="3">
    <source>
        <dbReference type="ARBA" id="ARBA00004763"/>
    </source>
</evidence>
<dbReference type="NCBIfam" id="TIGR01496">
    <property type="entry name" value="DHPS"/>
    <property type="match status" value="1"/>
</dbReference>
<dbReference type="Proteomes" id="UP000033220">
    <property type="component" value="Chromosome DSM 122"/>
</dbReference>
<dbReference type="AlphaFoldDB" id="H6SR13"/>
<dbReference type="CDD" id="cd00739">
    <property type="entry name" value="DHPS"/>
    <property type="match status" value="1"/>
</dbReference>
<dbReference type="PROSITE" id="PS00793">
    <property type="entry name" value="DHPS_2"/>
    <property type="match status" value="1"/>
</dbReference>
<feature type="compositionally biased region" description="Pro residues" evidence="9">
    <location>
        <begin position="1"/>
        <end position="10"/>
    </location>
</feature>
<dbReference type="GO" id="GO:0046656">
    <property type="term" value="P:folic acid biosynthetic process"/>
    <property type="evidence" value="ECO:0007669"/>
    <property type="project" value="UniProtKB-KW"/>
</dbReference>
<organism evidence="11 12">
    <name type="scientific">Pararhodospirillum photometricum DSM 122</name>
    <dbReference type="NCBI Taxonomy" id="1150469"/>
    <lineage>
        <taxon>Bacteria</taxon>
        <taxon>Pseudomonadati</taxon>
        <taxon>Pseudomonadota</taxon>
        <taxon>Alphaproteobacteria</taxon>
        <taxon>Rhodospirillales</taxon>
        <taxon>Rhodospirillaceae</taxon>
        <taxon>Pararhodospirillum</taxon>
    </lineage>
</organism>
<dbReference type="eggNOG" id="COG0294">
    <property type="taxonomic scope" value="Bacteria"/>
</dbReference>
<dbReference type="InterPro" id="IPR011005">
    <property type="entry name" value="Dihydropteroate_synth-like_sf"/>
</dbReference>
<dbReference type="EC" id="2.5.1.15" evidence="4"/>
<evidence type="ECO:0000256" key="8">
    <source>
        <dbReference type="ARBA" id="ARBA00022909"/>
    </source>
</evidence>
<evidence type="ECO:0000256" key="1">
    <source>
        <dbReference type="ARBA" id="ARBA00000012"/>
    </source>
</evidence>
<evidence type="ECO:0000256" key="5">
    <source>
        <dbReference type="ARBA" id="ARBA00022679"/>
    </source>
</evidence>
<keyword evidence="5 11" id="KW-0808">Transferase</keyword>
<dbReference type="InterPro" id="IPR045031">
    <property type="entry name" value="DHP_synth-like"/>
</dbReference>
<dbReference type="SUPFAM" id="SSF51717">
    <property type="entry name" value="Dihydropteroate synthetase-like"/>
    <property type="match status" value="1"/>
</dbReference>
<evidence type="ECO:0000256" key="2">
    <source>
        <dbReference type="ARBA" id="ARBA00001946"/>
    </source>
</evidence>
<evidence type="ECO:0000256" key="4">
    <source>
        <dbReference type="ARBA" id="ARBA00012458"/>
    </source>
</evidence>
<proteinExistence type="predicted"/>
<comment type="pathway">
    <text evidence="3">Cofactor biosynthesis; tetrahydrofolate biosynthesis; 7,8-dihydrofolate from 2-amino-4-hydroxy-6-hydroxymethyl-7,8-dihydropteridine diphosphate and 4-aminobenzoate: step 1/2.</text>
</comment>
<sequence>MAASPNPEPEPMAAFAKRPLPDSPAPSWRGFFLGKDAPDPAQALRLCPVDGAQGLAARALLASGQARPLAGDRNRAFTHVVVMLRRPETPEQVTRAVVDLNTLDAWAQAEGAPARSTLETLLDRLSRPRPPFAGLTLEPGRLRVMGIVNVTPDSFSDGGDHASPEAAVRHGLALRAAGADILDVGGESTRPGAQPVDPETEIARVVPVVRALAEAGAVVSIDTRHPRTMAAALAAGAAIFNDITALADPEALTLAAQLHVPTIVMHMQGEPRTMQSRPCYADAALDVYDALEGHVMRARAAGLDDALVCVDPGLGFGKALEHNLDILRWTPLLLGLGPAVLIAASRKRFIGAVTGAEAPKARLPGSLAVALAAQAQGAHLVRVHDVAETAQALAMAGALRC</sequence>
<keyword evidence="6" id="KW-0479">Metal-binding</keyword>
<comment type="cofactor">
    <cofactor evidence="2">
        <name>Mg(2+)</name>
        <dbReference type="ChEBI" id="CHEBI:18420"/>
    </cofactor>
</comment>
<dbReference type="STRING" id="1150469.RSPPHO_03109"/>
<dbReference type="GO" id="GO:0005829">
    <property type="term" value="C:cytosol"/>
    <property type="evidence" value="ECO:0007669"/>
    <property type="project" value="TreeGrafter"/>
</dbReference>
<dbReference type="PROSITE" id="PS50972">
    <property type="entry name" value="PTERIN_BINDING"/>
    <property type="match status" value="1"/>
</dbReference>
<comment type="catalytic activity">
    <reaction evidence="1">
        <text>(7,8-dihydropterin-6-yl)methyl diphosphate + 4-aminobenzoate = 7,8-dihydropteroate + diphosphate</text>
        <dbReference type="Rhea" id="RHEA:19949"/>
        <dbReference type="ChEBI" id="CHEBI:17836"/>
        <dbReference type="ChEBI" id="CHEBI:17839"/>
        <dbReference type="ChEBI" id="CHEBI:33019"/>
        <dbReference type="ChEBI" id="CHEBI:72950"/>
        <dbReference type="EC" id="2.5.1.15"/>
    </reaction>
</comment>
<keyword evidence="12" id="KW-1185">Reference proteome</keyword>
<dbReference type="KEGG" id="rpm:RSPPHO_03109"/>
<dbReference type="Gene3D" id="3.20.20.20">
    <property type="entry name" value="Dihydropteroate synthase-like"/>
    <property type="match status" value="1"/>
</dbReference>
<accession>H6SR13</accession>
<dbReference type="GO" id="GO:0004156">
    <property type="term" value="F:dihydropteroate synthase activity"/>
    <property type="evidence" value="ECO:0007669"/>
    <property type="project" value="UniProtKB-EC"/>
</dbReference>
<dbReference type="EMBL" id="HE663493">
    <property type="protein sequence ID" value="CCG09735.1"/>
    <property type="molecule type" value="Genomic_DNA"/>
</dbReference>
<reference evidence="11 12" key="1">
    <citation type="submission" date="2012-02" db="EMBL/GenBank/DDBJ databases">
        <title>Shotgun genome sequence of Phaeospirillum photometricum DSM 122.</title>
        <authorList>
            <person name="Duquesne K."/>
            <person name="Sturgis J."/>
        </authorList>
    </citation>
    <scope>NUCLEOTIDE SEQUENCE [LARGE SCALE GENOMIC DNA]</scope>
    <source>
        <strain evidence="12">DSM122</strain>
    </source>
</reference>
<gene>
    <name evidence="11" type="ORF">RSPPHO_03109</name>
</gene>
<dbReference type="PANTHER" id="PTHR20941:SF1">
    <property type="entry name" value="FOLIC ACID SYNTHESIS PROTEIN FOL1"/>
    <property type="match status" value="1"/>
</dbReference>
<keyword evidence="8" id="KW-0289">Folate biosynthesis</keyword>
<feature type="region of interest" description="Disordered" evidence="9">
    <location>
        <begin position="1"/>
        <end position="21"/>
    </location>
</feature>
<evidence type="ECO:0000259" key="10">
    <source>
        <dbReference type="PROSITE" id="PS50972"/>
    </source>
</evidence>
<evidence type="ECO:0000256" key="6">
    <source>
        <dbReference type="ARBA" id="ARBA00022723"/>
    </source>
</evidence>
<dbReference type="InterPro" id="IPR000489">
    <property type="entry name" value="Pterin-binding_dom"/>
</dbReference>
<dbReference type="PATRIC" id="fig|1150469.3.peg.3507"/>
<feature type="domain" description="Pterin-binding" evidence="10">
    <location>
        <begin position="142"/>
        <end position="394"/>
    </location>
</feature>
<dbReference type="PANTHER" id="PTHR20941">
    <property type="entry name" value="FOLATE SYNTHESIS PROTEINS"/>
    <property type="match status" value="1"/>
</dbReference>
<evidence type="ECO:0000256" key="7">
    <source>
        <dbReference type="ARBA" id="ARBA00022842"/>
    </source>
</evidence>
<name>H6SR13_PARPM</name>
<dbReference type="GO" id="GO:0046654">
    <property type="term" value="P:tetrahydrofolate biosynthetic process"/>
    <property type="evidence" value="ECO:0007669"/>
    <property type="project" value="TreeGrafter"/>
</dbReference>
<dbReference type="HOGENOM" id="CLU_008023_0_1_5"/>
<dbReference type="PROSITE" id="PS00792">
    <property type="entry name" value="DHPS_1"/>
    <property type="match status" value="1"/>
</dbReference>
<keyword evidence="7" id="KW-0460">Magnesium</keyword>
<evidence type="ECO:0000256" key="9">
    <source>
        <dbReference type="SAM" id="MobiDB-lite"/>
    </source>
</evidence>
<evidence type="ECO:0000313" key="11">
    <source>
        <dbReference type="EMBL" id="CCG09735.1"/>
    </source>
</evidence>
<dbReference type="Pfam" id="PF00809">
    <property type="entry name" value="Pterin_bind"/>
    <property type="match status" value="1"/>
</dbReference>
<protein>
    <recommendedName>
        <fullName evidence="4">dihydropteroate synthase</fullName>
        <ecNumber evidence="4">2.5.1.15</ecNumber>
    </recommendedName>
</protein>
<evidence type="ECO:0000313" key="12">
    <source>
        <dbReference type="Proteomes" id="UP000033220"/>
    </source>
</evidence>
<dbReference type="InterPro" id="IPR006390">
    <property type="entry name" value="DHP_synth_dom"/>
</dbReference>
<dbReference type="GO" id="GO:0046872">
    <property type="term" value="F:metal ion binding"/>
    <property type="evidence" value="ECO:0007669"/>
    <property type="project" value="UniProtKB-KW"/>
</dbReference>